<protein>
    <recommendedName>
        <fullName evidence="5">Glycosyltransferase</fullName>
        <ecNumber evidence="5">2.4.1.-</ecNumber>
    </recommendedName>
</protein>
<dbReference type="GO" id="GO:0080043">
    <property type="term" value="F:quercetin 3-O-glucosyltransferase activity"/>
    <property type="evidence" value="ECO:0007669"/>
    <property type="project" value="TreeGrafter"/>
</dbReference>
<dbReference type="Proteomes" id="UP001293593">
    <property type="component" value="Unassembled WGS sequence"/>
</dbReference>
<dbReference type="FunFam" id="3.40.50.2000:FF:000091">
    <property type="entry name" value="Glycosyltransferase"/>
    <property type="match status" value="1"/>
</dbReference>
<dbReference type="PROSITE" id="PS00375">
    <property type="entry name" value="UDPGT"/>
    <property type="match status" value="1"/>
</dbReference>
<dbReference type="Pfam" id="PF00201">
    <property type="entry name" value="UDPGT"/>
    <property type="match status" value="1"/>
</dbReference>
<evidence type="ECO:0000256" key="5">
    <source>
        <dbReference type="RuleBase" id="RU362057"/>
    </source>
</evidence>
<evidence type="ECO:0000256" key="4">
    <source>
        <dbReference type="RuleBase" id="RU003718"/>
    </source>
</evidence>
<sequence>MAGGLSDRKRHVAVFAFPYGTHAAPLLNLVVKLARDALHVTFSFFTTQQSSHSLLSSISFSKTIPQNIKFFAVSDGIPGGLDLTHHHPSRQLDLFLEAGPQNLKKSLDMAVSEINMRVTCVISDAFVTSSLVLAQEYGVPWIALWTSYTCSLSAHFYTELIREKYRVRDDDEEDGSLAFINPSFSKFKTQDLPESIILKDEEEESTFSKTLASMGRVLPEAECVVVNFYEELDPPQMVQDLRSKMKSLIYAGFLNLSLPLPPPPPADTDQTGSLRWLDEHSAKSLIYISLGTVVSPPPHEIAAIAEALEALEDVPFLWSLKEHSKAFLPKGFLERTSTKGKVVPWAPQTLVLAHESVGVFVTHGGCNSVSESLSSGVPMICRPYFGDQLMAVRMVEDVWEVGVKIEGGSFTKNALIRSLKFVLKEEEGRVMRQKAEKLKNTVIEAVGQNGKTAKEFPTLVKIIS</sequence>
<keyword evidence="2 4" id="KW-0328">Glycosyltransferase</keyword>
<dbReference type="Gene3D" id="3.40.50.2000">
    <property type="entry name" value="Glycogen Phosphorylase B"/>
    <property type="match status" value="2"/>
</dbReference>
<dbReference type="PANTHER" id="PTHR11926:SF1560">
    <property type="entry name" value="UDP-GLYCOSYLTRANSFERASE 74E1-RELATED"/>
    <property type="match status" value="1"/>
</dbReference>
<dbReference type="PANTHER" id="PTHR11926">
    <property type="entry name" value="GLUCOSYL/GLUCURONOSYL TRANSFERASES"/>
    <property type="match status" value="1"/>
</dbReference>
<dbReference type="AlphaFoldDB" id="A0AAE1JN83"/>
<accession>A0AAE1JN83</accession>
<dbReference type="InterPro" id="IPR002213">
    <property type="entry name" value="UDP_glucos_trans"/>
</dbReference>
<evidence type="ECO:0000256" key="3">
    <source>
        <dbReference type="ARBA" id="ARBA00022679"/>
    </source>
</evidence>
<comment type="caution">
    <text evidence="6">The sequence shown here is derived from an EMBL/GenBank/DDBJ whole genome shotgun (WGS) entry which is preliminary data.</text>
</comment>
<dbReference type="EC" id="2.4.1.-" evidence="5"/>
<keyword evidence="3 4" id="KW-0808">Transferase</keyword>
<name>A0AAE1JN83_9FABA</name>
<dbReference type="SUPFAM" id="SSF53756">
    <property type="entry name" value="UDP-Glycosyltransferase/glycogen phosphorylase"/>
    <property type="match status" value="1"/>
</dbReference>
<evidence type="ECO:0000313" key="6">
    <source>
        <dbReference type="EMBL" id="KAK4271333.1"/>
    </source>
</evidence>
<dbReference type="CDD" id="cd03784">
    <property type="entry name" value="GT1_Gtf-like"/>
    <property type="match status" value="1"/>
</dbReference>
<evidence type="ECO:0000256" key="1">
    <source>
        <dbReference type="ARBA" id="ARBA00009995"/>
    </source>
</evidence>
<dbReference type="InterPro" id="IPR035595">
    <property type="entry name" value="UDP_glycos_trans_CS"/>
</dbReference>
<organism evidence="6 7">
    <name type="scientific">Acacia crassicarpa</name>
    <name type="common">northern wattle</name>
    <dbReference type="NCBI Taxonomy" id="499986"/>
    <lineage>
        <taxon>Eukaryota</taxon>
        <taxon>Viridiplantae</taxon>
        <taxon>Streptophyta</taxon>
        <taxon>Embryophyta</taxon>
        <taxon>Tracheophyta</taxon>
        <taxon>Spermatophyta</taxon>
        <taxon>Magnoliopsida</taxon>
        <taxon>eudicotyledons</taxon>
        <taxon>Gunneridae</taxon>
        <taxon>Pentapetalae</taxon>
        <taxon>rosids</taxon>
        <taxon>fabids</taxon>
        <taxon>Fabales</taxon>
        <taxon>Fabaceae</taxon>
        <taxon>Caesalpinioideae</taxon>
        <taxon>mimosoid clade</taxon>
        <taxon>Acacieae</taxon>
        <taxon>Acacia</taxon>
    </lineage>
</organism>
<comment type="similarity">
    <text evidence="1 4">Belongs to the UDP-glycosyltransferase family.</text>
</comment>
<keyword evidence="7" id="KW-1185">Reference proteome</keyword>
<dbReference type="GO" id="GO:0080044">
    <property type="term" value="F:quercetin 7-O-glucosyltransferase activity"/>
    <property type="evidence" value="ECO:0007669"/>
    <property type="project" value="TreeGrafter"/>
</dbReference>
<proteinExistence type="inferred from homology"/>
<gene>
    <name evidence="6" type="ORF">QN277_020042</name>
</gene>
<evidence type="ECO:0000313" key="7">
    <source>
        <dbReference type="Proteomes" id="UP001293593"/>
    </source>
</evidence>
<dbReference type="EMBL" id="JAWXYG010000005">
    <property type="protein sequence ID" value="KAK4271333.1"/>
    <property type="molecule type" value="Genomic_DNA"/>
</dbReference>
<reference evidence="6" key="1">
    <citation type="submission" date="2023-10" db="EMBL/GenBank/DDBJ databases">
        <title>Chromosome-level genome of the transformable northern wattle, Acacia crassicarpa.</title>
        <authorList>
            <person name="Massaro I."/>
            <person name="Sinha N.R."/>
            <person name="Poethig S."/>
            <person name="Leichty A.R."/>
        </authorList>
    </citation>
    <scope>NUCLEOTIDE SEQUENCE</scope>
    <source>
        <strain evidence="6">Acra3RX</strain>
        <tissue evidence="6">Leaf</tissue>
    </source>
</reference>
<evidence type="ECO:0000256" key="2">
    <source>
        <dbReference type="ARBA" id="ARBA00022676"/>
    </source>
</evidence>